<dbReference type="InterPro" id="IPR052924">
    <property type="entry name" value="OsmC/Ohr_hydroprdx_reductase"/>
</dbReference>
<protein>
    <recommendedName>
        <fullName evidence="4">OsmC family protein</fullName>
    </recommendedName>
</protein>
<dbReference type="InParanoid" id="A0A0D2VYT0"/>
<accession>A0A0D2VYT0</accession>
<dbReference type="Gene3D" id="3.30.300.20">
    <property type="match status" value="1"/>
</dbReference>
<keyword evidence="1" id="KW-0732">Signal</keyword>
<keyword evidence="3" id="KW-1185">Reference proteome</keyword>
<dbReference type="Pfam" id="PF02566">
    <property type="entry name" value="OsmC"/>
    <property type="match status" value="1"/>
</dbReference>
<dbReference type="PANTHER" id="PTHR35368:SF1">
    <property type="entry name" value="HYDROPEROXIDE REDUCTASE"/>
    <property type="match status" value="1"/>
</dbReference>
<dbReference type="InterPro" id="IPR036102">
    <property type="entry name" value="OsmC/Ohrsf"/>
</dbReference>
<dbReference type="SUPFAM" id="SSF82784">
    <property type="entry name" value="OsmC-like"/>
    <property type="match status" value="1"/>
</dbReference>
<dbReference type="PhylomeDB" id="A0A0D2VYT0"/>
<evidence type="ECO:0000256" key="1">
    <source>
        <dbReference type="SAM" id="SignalP"/>
    </source>
</evidence>
<dbReference type="OrthoDB" id="2019818at2759"/>
<proteinExistence type="predicted"/>
<evidence type="ECO:0008006" key="4">
    <source>
        <dbReference type="Google" id="ProtNLM"/>
    </source>
</evidence>
<reference evidence="3" key="1">
    <citation type="submission" date="2011-02" db="EMBL/GenBank/DDBJ databases">
        <title>The Genome Sequence of Capsaspora owczarzaki ATCC 30864.</title>
        <authorList>
            <person name="Russ C."/>
            <person name="Cuomo C."/>
            <person name="Burger G."/>
            <person name="Gray M.W."/>
            <person name="Holland P.W.H."/>
            <person name="King N."/>
            <person name="Lang F.B.F."/>
            <person name="Roger A.J."/>
            <person name="Ruiz-Trillo I."/>
            <person name="Young S.K."/>
            <person name="Zeng Q."/>
            <person name="Gargeya S."/>
            <person name="Alvarado L."/>
            <person name="Berlin A."/>
            <person name="Chapman S.B."/>
            <person name="Chen Z."/>
            <person name="Freedman E."/>
            <person name="Gellesch M."/>
            <person name="Goldberg J."/>
            <person name="Griggs A."/>
            <person name="Gujja S."/>
            <person name="Heilman E."/>
            <person name="Heiman D."/>
            <person name="Howarth C."/>
            <person name="Mehta T."/>
            <person name="Neiman D."/>
            <person name="Pearson M."/>
            <person name="Roberts A."/>
            <person name="Saif S."/>
            <person name="Shea T."/>
            <person name="Shenoy N."/>
            <person name="Sisk P."/>
            <person name="Stolte C."/>
            <person name="Sykes S."/>
            <person name="White J."/>
            <person name="Yandava C."/>
            <person name="Haas B."/>
            <person name="Nusbaum C."/>
            <person name="Birren B."/>
        </authorList>
    </citation>
    <scope>NUCLEOTIDE SEQUENCE</scope>
    <source>
        <strain evidence="3">ATCC 30864</strain>
    </source>
</reference>
<feature type="chain" id="PRO_5002254022" description="OsmC family protein" evidence="1">
    <location>
        <begin position="20"/>
        <end position="179"/>
    </location>
</feature>
<gene>
    <name evidence="2" type="ORF">CAOG_007156</name>
</gene>
<evidence type="ECO:0000313" key="3">
    <source>
        <dbReference type="Proteomes" id="UP000008743"/>
    </source>
</evidence>
<dbReference type="AlphaFoldDB" id="A0A0D2VYT0"/>
<feature type="signal peptide" evidence="1">
    <location>
        <begin position="1"/>
        <end position="19"/>
    </location>
</feature>
<dbReference type="InterPro" id="IPR015946">
    <property type="entry name" value="KH_dom-like_a/b"/>
</dbReference>
<dbReference type="InterPro" id="IPR003718">
    <property type="entry name" value="OsmC/Ohr_fam"/>
</dbReference>
<dbReference type="EMBL" id="KE346372">
    <property type="protein sequence ID" value="KJE96907.1"/>
    <property type="molecule type" value="Genomic_DNA"/>
</dbReference>
<dbReference type="PANTHER" id="PTHR35368">
    <property type="entry name" value="HYDROPEROXIDE REDUCTASE"/>
    <property type="match status" value="1"/>
</dbReference>
<name>A0A0D2VYT0_CAPO3</name>
<dbReference type="STRING" id="595528.A0A0D2VYT0"/>
<sequence>MFLSRFLLAPISRLPSGAAAALGRSAATLATHPNPMWKRTAIQGTGVGVKFTATADKHTVVTDEPVKLGGTDSATTPLHTLLVALCGCEQATAAFISKKLGFTIDSIDMQIEGELDVRGIIGVESVPARFQTVRGTALVKTSASQEQIDGLKKEVMLKCPIANLFTAAGVKMEVEWRKA</sequence>
<dbReference type="Proteomes" id="UP000008743">
    <property type="component" value="Unassembled WGS sequence"/>
</dbReference>
<organism evidence="2 3">
    <name type="scientific">Capsaspora owczarzaki (strain ATCC 30864)</name>
    <dbReference type="NCBI Taxonomy" id="595528"/>
    <lineage>
        <taxon>Eukaryota</taxon>
        <taxon>Filasterea</taxon>
        <taxon>Capsaspora</taxon>
    </lineage>
</organism>
<evidence type="ECO:0000313" key="2">
    <source>
        <dbReference type="EMBL" id="KJE96907.1"/>
    </source>
</evidence>